<feature type="non-terminal residue" evidence="1">
    <location>
        <position position="100"/>
    </location>
</feature>
<dbReference type="AlphaFoldDB" id="A0A932M196"/>
<dbReference type="EMBL" id="JACPSX010000106">
    <property type="protein sequence ID" value="MBI3014621.1"/>
    <property type="molecule type" value="Genomic_DNA"/>
</dbReference>
<organism evidence="1 2">
    <name type="scientific">Tectimicrobiota bacterium</name>
    <dbReference type="NCBI Taxonomy" id="2528274"/>
    <lineage>
        <taxon>Bacteria</taxon>
        <taxon>Pseudomonadati</taxon>
        <taxon>Nitrospinota/Tectimicrobiota group</taxon>
        <taxon>Candidatus Tectimicrobiota</taxon>
    </lineage>
</organism>
<gene>
    <name evidence="1" type="ORF">HYY65_06095</name>
</gene>
<dbReference type="Proteomes" id="UP000741360">
    <property type="component" value="Unassembled WGS sequence"/>
</dbReference>
<name>A0A932M196_UNCTE</name>
<reference evidence="1" key="1">
    <citation type="submission" date="2020-07" db="EMBL/GenBank/DDBJ databases">
        <title>Huge and variable diversity of episymbiotic CPR bacteria and DPANN archaea in groundwater ecosystems.</title>
        <authorList>
            <person name="He C.Y."/>
            <person name="Keren R."/>
            <person name="Whittaker M."/>
            <person name="Farag I.F."/>
            <person name="Doudna J."/>
            <person name="Cate J.H.D."/>
            <person name="Banfield J.F."/>
        </authorList>
    </citation>
    <scope>NUCLEOTIDE SEQUENCE</scope>
    <source>
        <strain evidence="1">NC_groundwater_717_Ag_S-0.2um_59_8</strain>
    </source>
</reference>
<comment type="caution">
    <text evidence="1">The sequence shown here is derived from an EMBL/GenBank/DDBJ whole genome shotgun (WGS) entry which is preliminary data.</text>
</comment>
<evidence type="ECO:0000313" key="1">
    <source>
        <dbReference type="EMBL" id="MBI3014621.1"/>
    </source>
</evidence>
<evidence type="ECO:0000313" key="2">
    <source>
        <dbReference type="Proteomes" id="UP000741360"/>
    </source>
</evidence>
<protein>
    <submittedName>
        <fullName evidence="1">Uncharacterized protein</fullName>
    </submittedName>
</protein>
<sequence>MDPYDVVLIQSPCQVVRRLEERESHIQTNIRRITDLIGFLFHRIGEVKLAVTGEYSLFGQYRPRSTEEWIEIALPSPIFATDLLGGTARKFEIYLVGHFL</sequence>
<dbReference type="SUPFAM" id="SSF56317">
    <property type="entry name" value="Carbon-nitrogen hydrolase"/>
    <property type="match status" value="1"/>
</dbReference>
<proteinExistence type="predicted"/>
<accession>A0A932M196</accession>
<dbReference type="InterPro" id="IPR036526">
    <property type="entry name" value="C-N_Hydrolase_sf"/>
</dbReference>